<comment type="caution">
    <text evidence="2">The sequence shown here is derived from an EMBL/GenBank/DDBJ whole genome shotgun (WGS) entry which is preliminary data.</text>
</comment>
<dbReference type="Proteomes" id="UP000838756">
    <property type="component" value="Unassembled WGS sequence"/>
</dbReference>
<keyword evidence="3" id="KW-1185">Reference proteome</keyword>
<evidence type="ECO:0000313" key="2">
    <source>
        <dbReference type="EMBL" id="CAH2226392.1"/>
    </source>
</evidence>
<evidence type="ECO:0000313" key="3">
    <source>
        <dbReference type="Proteomes" id="UP000838756"/>
    </source>
</evidence>
<protein>
    <submittedName>
        <fullName evidence="2">Jg17688 protein</fullName>
    </submittedName>
</protein>
<evidence type="ECO:0000259" key="1">
    <source>
        <dbReference type="Pfam" id="PF20209"/>
    </source>
</evidence>
<dbReference type="AlphaFoldDB" id="A0A8S4QVT4"/>
<proteinExistence type="predicted"/>
<dbReference type="EMBL" id="CAKXAJ010021221">
    <property type="protein sequence ID" value="CAH2226392.1"/>
    <property type="molecule type" value="Genomic_DNA"/>
</dbReference>
<feature type="domain" description="DUF6570" evidence="1">
    <location>
        <begin position="188"/>
        <end position="316"/>
    </location>
</feature>
<accession>A0A8S4QVT4</accession>
<sequence>MKYVNIPTSTSRVVKFRERALIKKLSTIVNAHAVTRKKDLTEENESTNQPDQKLAYVTKMRTRRMARIQNDAAKNQNGANRLNKASTQSDVTMEVDVVNADGDYTSPGTNGKVYRQYSKHARAHIHFFNLFTNNTFGHSCVVCDRLWWERDLKDTCEAHQDTLNIILPNYVTGTTVRVCATCKVALDKQKIPALSTYNGFRYPEIPPHLPKLDTISKRLISPRIPFTQIRRLRHVQGQSAVNLQIINVPVEVDTLVNRIPRSFDDDHCFYVNIKKKLIHKTSYVDRLINKKHIEEWLAHLIPTPVYVHHNITVDEDFFNNYDVPELNIEEVSEHNPKKITSKLNSKL</sequence>
<dbReference type="Pfam" id="PF20209">
    <property type="entry name" value="DUF6570"/>
    <property type="match status" value="1"/>
</dbReference>
<name>A0A8S4QVT4_9NEOP</name>
<dbReference type="OrthoDB" id="6141723at2759"/>
<reference evidence="2" key="1">
    <citation type="submission" date="2022-03" db="EMBL/GenBank/DDBJ databases">
        <authorList>
            <person name="Lindestad O."/>
        </authorList>
    </citation>
    <scope>NUCLEOTIDE SEQUENCE</scope>
</reference>
<organism evidence="2 3">
    <name type="scientific">Pararge aegeria aegeria</name>
    <dbReference type="NCBI Taxonomy" id="348720"/>
    <lineage>
        <taxon>Eukaryota</taxon>
        <taxon>Metazoa</taxon>
        <taxon>Ecdysozoa</taxon>
        <taxon>Arthropoda</taxon>
        <taxon>Hexapoda</taxon>
        <taxon>Insecta</taxon>
        <taxon>Pterygota</taxon>
        <taxon>Neoptera</taxon>
        <taxon>Endopterygota</taxon>
        <taxon>Lepidoptera</taxon>
        <taxon>Glossata</taxon>
        <taxon>Ditrysia</taxon>
        <taxon>Papilionoidea</taxon>
        <taxon>Nymphalidae</taxon>
        <taxon>Satyrinae</taxon>
        <taxon>Satyrini</taxon>
        <taxon>Parargina</taxon>
        <taxon>Pararge</taxon>
    </lineage>
</organism>
<dbReference type="InterPro" id="IPR046700">
    <property type="entry name" value="DUF6570"/>
</dbReference>
<gene>
    <name evidence="2" type="primary">jg17688</name>
    <name evidence="2" type="ORF">PAEG_LOCUS7098</name>
</gene>